<dbReference type="Proteomes" id="UP000307217">
    <property type="component" value="Unassembled WGS sequence"/>
</dbReference>
<gene>
    <name evidence="1" type="ORF">CWC19_08040</name>
</gene>
<protein>
    <submittedName>
        <fullName evidence="1">Uncharacterized protein</fullName>
    </submittedName>
</protein>
<evidence type="ECO:0000313" key="2">
    <source>
        <dbReference type="Proteomes" id="UP000307217"/>
    </source>
</evidence>
<name>A0A5S3V9W6_9GAMM</name>
<dbReference type="RefSeq" id="WP_138591400.1">
    <property type="nucleotide sequence ID" value="NZ_PNBX01000030.1"/>
</dbReference>
<comment type="caution">
    <text evidence="1">The sequence shown here is derived from an EMBL/GenBank/DDBJ whole genome shotgun (WGS) entry which is preliminary data.</text>
</comment>
<organism evidence="1 2">
    <name type="scientific">Pseudoalteromonas aurantia</name>
    <dbReference type="NCBI Taxonomy" id="43654"/>
    <lineage>
        <taxon>Bacteria</taxon>
        <taxon>Pseudomonadati</taxon>
        <taxon>Pseudomonadota</taxon>
        <taxon>Gammaproteobacteria</taxon>
        <taxon>Alteromonadales</taxon>
        <taxon>Pseudoalteromonadaceae</taxon>
        <taxon>Pseudoalteromonas</taxon>
    </lineage>
</organism>
<dbReference type="EMBL" id="PNBX01000030">
    <property type="protein sequence ID" value="TMO68710.1"/>
    <property type="molecule type" value="Genomic_DNA"/>
</dbReference>
<sequence length="59" mass="6817">MFISTITHMPITDTTLVGTHEDNLFITSEEYRKEVQDMLTPTEQEDAQNTAYTFILGYN</sequence>
<reference evidence="2" key="2">
    <citation type="submission" date="2019-06" db="EMBL/GenBank/DDBJ databases">
        <title>Co-occurence of chitin degradation, pigmentation and bioactivity in marine Pseudoalteromonas.</title>
        <authorList>
            <person name="Sonnenschein E.C."/>
            <person name="Bech P.K."/>
        </authorList>
    </citation>
    <scope>NUCLEOTIDE SEQUENCE [LARGE SCALE GENOMIC DNA]</scope>
    <source>
        <strain evidence="2">S3790</strain>
    </source>
</reference>
<accession>A0A5S3V9W6</accession>
<dbReference type="OrthoDB" id="6293664at2"/>
<evidence type="ECO:0000313" key="1">
    <source>
        <dbReference type="EMBL" id="TMO68710.1"/>
    </source>
</evidence>
<dbReference type="AlphaFoldDB" id="A0A5S3V9W6"/>
<reference evidence="1 2" key="1">
    <citation type="submission" date="2018-01" db="EMBL/GenBank/DDBJ databases">
        <authorList>
            <person name="Paulsen S."/>
            <person name="Gram L.K."/>
        </authorList>
    </citation>
    <scope>NUCLEOTIDE SEQUENCE [LARGE SCALE GENOMIC DNA]</scope>
    <source>
        <strain evidence="1 2">S3790</strain>
    </source>
</reference>
<proteinExistence type="predicted"/>